<dbReference type="PANTHER" id="PTHR15414:SF0">
    <property type="entry name" value="ENDOPLASMIC RETICULUM LECTIN 1"/>
    <property type="match status" value="1"/>
</dbReference>
<keyword evidence="4 9" id="KW-0732">Signal</keyword>
<dbReference type="InterPro" id="IPR044865">
    <property type="entry name" value="MRH_dom"/>
</dbReference>
<gene>
    <name evidence="11" type="ORF">D9756_001648</name>
</gene>
<dbReference type="InterPro" id="IPR009011">
    <property type="entry name" value="Man6P_isomerase_rcpt-bd_dom_sf"/>
</dbReference>
<evidence type="ECO:0000256" key="9">
    <source>
        <dbReference type="SAM" id="SignalP"/>
    </source>
</evidence>
<feature type="domain" description="MRH" evidence="10">
    <location>
        <begin position="157"/>
        <end position="318"/>
    </location>
</feature>
<evidence type="ECO:0000313" key="12">
    <source>
        <dbReference type="Proteomes" id="UP000559027"/>
    </source>
</evidence>
<dbReference type="InterPro" id="IPR012913">
    <property type="entry name" value="OS9-like_dom"/>
</dbReference>
<comment type="subcellular location">
    <subcellularLocation>
        <location evidence="1">Endoplasmic reticulum membrane</location>
        <topology evidence="1">Peripheral membrane protein</topology>
        <orientation evidence="1">Lumenal side</orientation>
    </subcellularLocation>
</comment>
<sequence length="500" mass="55462">MRTLASHLVLALSTHAVVSRLLHSLPEDTYAFPKFRVEFLNSLPVLNETAERWLKDGLPGGEFEFLEQHRKTSAYSAPSGPKGIESGQPKSQDEARAVDASAVPDNLTLELLRLGPKDSYVCLIPKPLDTPPPPPEEQSDTELTPARGWALLEALTGTCLYYRHGWFTYSYCHNHEIRQFKELVPQSTRLAVSGPLCFYIGELILDFHIAGSYVPEEDPEWESYTLGRAPTQPAPGADLTVAERNAHATNLELAKHAGSRYLVQRWGDGTLCDKTGKNREVEVQFHCSMTMTDNILFVKETKTCSYVLVISTPRLCGEPGFRSPRDAAEEAKIRCREVVETLPEKPLDYPVADYPIKGGPPPQQPILPPPAAAEKSDDGKSKSDDEQQDRLVNDLLLQTIQALIGKTRSGKTGKSGEPTEIIIELGDDAEDGVEVSDKLMEALRAAGYDVLDAEFLGLNVLSKEGDKEEEDGRNGNKKDEKKRRLRRSTDDVDENARDEL</sequence>
<evidence type="ECO:0000256" key="2">
    <source>
        <dbReference type="ARBA" id="ARBA00009918"/>
    </source>
</evidence>
<evidence type="ECO:0000313" key="11">
    <source>
        <dbReference type="EMBL" id="KAF5358280.1"/>
    </source>
</evidence>
<feature type="compositionally biased region" description="Pro residues" evidence="8">
    <location>
        <begin position="358"/>
        <end position="371"/>
    </location>
</feature>
<dbReference type="EMBL" id="JAACJO010000005">
    <property type="protein sequence ID" value="KAF5358280.1"/>
    <property type="molecule type" value="Genomic_DNA"/>
</dbReference>
<dbReference type="GO" id="GO:0005788">
    <property type="term" value="C:endoplasmic reticulum lumen"/>
    <property type="evidence" value="ECO:0007669"/>
    <property type="project" value="TreeGrafter"/>
</dbReference>
<evidence type="ECO:0000256" key="8">
    <source>
        <dbReference type="SAM" id="MobiDB-lite"/>
    </source>
</evidence>
<dbReference type="GO" id="GO:0005789">
    <property type="term" value="C:endoplasmic reticulum membrane"/>
    <property type="evidence" value="ECO:0007669"/>
    <property type="project" value="UniProtKB-SubCell"/>
</dbReference>
<feature type="chain" id="PRO_5034248049" description="Protein OS-9 homolog" evidence="9">
    <location>
        <begin position="20"/>
        <end position="500"/>
    </location>
</feature>
<dbReference type="GO" id="GO:0030968">
    <property type="term" value="P:endoplasmic reticulum unfolded protein response"/>
    <property type="evidence" value="ECO:0007669"/>
    <property type="project" value="InterPro"/>
</dbReference>
<dbReference type="Proteomes" id="UP000559027">
    <property type="component" value="Unassembled WGS sequence"/>
</dbReference>
<name>A0A8H5LI27_9AGAR</name>
<evidence type="ECO:0000256" key="5">
    <source>
        <dbReference type="ARBA" id="ARBA00022734"/>
    </source>
</evidence>
<keyword evidence="12" id="KW-1185">Reference proteome</keyword>
<dbReference type="PANTHER" id="PTHR15414">
    <property type="entry name" value="OS-9-RELATED"/>
    <property type="match status" value="1"/>
</dbReference>
<feature type="compositionally biased region" description="Basic and acidic residues" evidence="8">
    <location>
        <begin position="374"/>
        <end position="387"/>
    </location>
</feature>
<dbReference type="PROSITE" id="PS51914">
    <property type="entry name" value="MRH"/>
    <property type="match status" value="1"/>
</dbReference>
<feature type="region of interest" description="Disordered" evidence="8">
    <location>
        <begin position="350"/>
        <end position="387"/>
    </location>
</feature>
<evidence type="ECO:0000256" key="6">
    <source>
        <dbReference type="ARBA" id="ARBA00022824"/>
    </source>
</evidence>
<comment type="similarity">
    <text evidence="2">Belongs to the OS-9 family.</text>
</comment>
<accession>A0A8H5LI27</accession>
<feature type="compositionally biased region" description="Basic and acidic residues" evidence="8">
    <location>
        <begin position="487"/>
        <end position="500"/>
    </location>
</feature>
<dbReference type="Gene3D" id="2.70.130.10">
    <property type="entry name" value="Mannose-6-phosphate receptor binding domain"/>
    <property type="match status" value="1"/>
</dbReference>
<evidence type="ECO:0000256" key="1">
    <source>
        <dbReference type="ARBA" id="ARBA00004367"/>
    </source>
</evidence>
<keyword evidence="7" id="KW-1015">Disulfide bond</keyword>
<feature type="region of interest" description="Disordered" evidence="8">
    <location>
        <begin position="460"/>
        <end position="500"/>
    </location>
</feature>
<dbReference type="GO" id="GO:0030246">
    <property type="term" value="F:carbohydrate binding"/>
    <property type="evidence" value="ECO:0007669"/>
    <property type="project" value="UniProtKB-KW"/>
</dbReference>
<feature type="signal peptide" evidence="9">
    <location>
        <begin position="1"/>
        <end position="19"/>
    </location>
</feature>
<reference evidence="11 12" key="1">
    <citation type="journal article" date="2020" name="ISME J.">
        <title>Uncovering the hidden diversity of litter-decomposition mechanisms in mushroom-forming fungi.</title>
        <authorList>
            <person name="Floudas D."/>
            <person name="Bentzer J."/>
            <person name="Ahren D."/>
            <person name="Johansson T."/>
            <person name="Persson P."/>
            <person name="Tunlid A."/>
        </authorList>
    </citation>
    <scope>NUCLEOTIDE SEQUENCE [LARGE SCALE GENOMIC DNA]</scope>
    <source>
        <strain evidence="11 12">CBS 146.42</strain>
    </source>
</reference>
<evidence type="ECO:0000259" key="10">
    <source>
        <dbReference type="PROSITE" id="PS51914"/>
    </source>
</evidence>
<keyword evidence="5" id="KW-0430">Lectin</keyword>
<proteinExistence type="inferred from homology"/>
<dbReference type="SUPFAM" id="SSF50911">
    <property type="entry name" value="Mannose 6-phosphate receptor domain"/>
    <property type="match status" value="1"/>
</dbReference>
<comment type="caution">
    <text evidence="11">The sequence shown here is derived from an EMBL/GenBank/DDBJ whole genome shotgun (WGS) entry which is preliminary data.</text>
</comment>
<dbReference type="OrthoDB" id="448954at2759"/>
<dbReference type="GO" id="GO:0030970">
    <property type="term" value="P:retrograde protein transport, ER to cytosol"/>
    <property type="evidence" value="ECO:0007669"/>
    <property type="project" value="TreeGrafter"/>
</dbReference>
<feature type="region of interest" description="Disordered" evidence="8">
    <location>
        <begin position="73"/>
        <end position="98"/>
    </location>
</feature>
<dbReference type="Pfam" id="PF07915">
    <property type="entry name" value="PRKCSH"/>
    <property type="match status" value="1"/>
</dbReference>
<dbReference type="AlphaFoldDB" id="A0A8H5LI27"/>
<protein>
    <recommendedName>
        <fullName evidence="3">Protein OS-9 homolog</fullName>
    </recommendedName>
</protein>
<organism evidence="11 12">
    <name type="scientific">Leucocoprinus leucothites</name>
    <dbReference type="NCBI Taxonomy" id="201217"/>
    <lineage>
        <taxon>Eukaryota</taxon>
        <taxon>Fungi</taxon>
        <taxon>Dikarya</taxon>
        <taxon>Basidiomycota</taxon>
        <taxon>Agaricomycotina</taxon>
        <taxon>Agaricomycetes</taxon>
        <taxon>Agaricomycetidae</taxon>
        <taxon>Agaricales</taxon>
        <taxon>Agaricineae</taxon>
        <taxon>Agaricaceae</taxon>
        <taxon>Leucocoprinus</taxon>
    </lineage>
</organism>
<feature type="compositionally biased region" description="Basic and acidic residues" evidence="8">
    <location>
        <begin position="463"/>
        <end position="479"/>
    </location>
</feature>
<dbReference type="InterPro" id="IPR045149">
    <property type="entry name" value="OS-9-like"/>
</dbReference>
<keyword evidence="6" id="KW-0256">Endoplasmic reticulum</keyword>
<evidence type="ECO:0000256" key="4">
    <source>
        <dbReference type="ARBA" id="ARBA00022729"/>
    </source>
</evidence>
<evidence type="ECO:0000256" key="7">
    <source>
        <dbReference type="ARBA" id="ARBA00023157"/>
    </source>
</evidence>
<evidence type="ECO:0000256" key="3">
    <source>
        <dbReference type="ARBA" id="ARBA00018727"/>
    </source>
</evidence>